<name>A0A4Q7EAA0_9CYAN</name>
<dbReference type="RefSeq" id="WP_044151276.1">
    <property type="nucleotide sequence ID" value="NZ_QVFV01000002.1"/>
</dbReference>
<feature type="transmembrane region" description="Helical" evidence="1">
    <location>
        <begin position="240"/>
        <end position="258"/>
    </location>
</feature>
<sequence length="346" mass="38373">MNIQRWIARREASWRRLDELLNRAEAKGLDTLTTEEIKTLASLYRSVSADLARARTQDVGEALIRDLQGLTSRSYSQIYQGSRRQDWQAVIKFYQYGFPAAVRRSWGYIAISTALFVISGFIAWWYAWQDPSFMSLVLGPGFVAEVQESEELWTVSILGQEPVASSAIMVNNIAVCFNAIFGGVAFFLPQVPIITPPGVFTVYILVFNGLMIGSVATLVAQTDLAYDLWAFVFPHGSLELPAIFFAGGAGLLLARAILLPGKYRRIDALQVYGRQAAELVYGIVPMLIIAGIIEGFFSPSPLIPNVVKYATGTVLFCVLVSYCLQRSPQTVEETRRESPAIDHALQ</sequence>
<keyword evidence="1" id="KW-0812">Transmembrane</keyword>
<dbReference type="InterPro" id="IPR002798">
    <property type="entry name" value="SpoIIM-like"/>
</dbReference>
<gene>
    <name evidence="2" type="ORF">DYY88_12775</name>
</gene>
<feature type="transmembrane region" description="Helical" evidence="1">
    <location>
        <begin position="168"/>
        <end position="188"/>
    </location>
</feature>
<comment type="caution">
    <text evidence="2">The sequence shown here is derived from an EMBL/GenBank/DDBJ whole genome shotgun (WGS) entry which is preliminary data.</text>
</comment>
<reference evidence="2 3" key="1">
    <citation type="submission" date="2018-11" db="EMBL/GenBank/DDBJ databases">
        <title>Whole genome sequencing of an environmental sample.</title>
        <authorList>
            <person name="Sarangi A.N."/>
            <person name="Singh D."/>
            <person name="Tripathy S."/>
        </authorList>
    </citation>
    <scope>NUCLEOTIDE SEQUENCE [LARGE SCALE GENOMIC DNA]</scope>
    <source>
        <strain evidence="2 3">Lakshadweep</strain>
    </source>
</reference>
<feature type="transmembrane region" description="Helical" evidence="1">
    <location>
        <begin position="200"/>
        <end position="220"/>
    </location>
</feature>
<feature type="transmembrane region" description="Helical" evidence="1">
    <location>
        <begin position="279"/>
        <end position="300"/>
    </location>
</feature>
<accession>A0A4Q7EAA0</accession>
<proteinExistence type="predicted"/>
<dbReference type="PANTHER" id="PTHR35337">
    <property type="entry name" value="SLR1478 PROTEIN"/>
    <property type="match status" value="1"/>
</dbReference>
<organism evidence="2 3">
    <name type="scientific">Leptolyngbya iicbica LK</name>
    <dbReference type="NCBI Taxonomy" id="2294035"/>
    <lineage>
        <taxon>Bacteria</taxon>
        <taxon>Bacillati</taxon>
        <taxon>Cyanobacteriota</taxon>
        <taxon>Cyanophyceae</taxon>
        <taxon>Leptolyngbyales</taxon>
        <taxon>Leptolyngbyaceae</taxon>
        <taxon>Leptolyngbya group</taxon>
        <taxon>Leptolyngbya</taxon>
        <taxon>Leptolyngbya iicbica</taxon>
    </lineage>
</organism>
<evidence type="ECO:0000256" key="1">
    <source>
        <dbReference type="SAM" id="Phobius"/>
    </source>
</evidence>
<dbReference type="Pfam" id="PF01944">
    <property type="entry name" value="SpoIIM"/>
    <property type="match status" value="1"/>
</dbReference>
<dbReference type="OrthoDB" id="9800053at2"/>
<keyword evidence="1" id="KW-1133">Transmembrane helix</keyword>
<feature type="transmembrane region" description="Helical" evidence="1">
    <location>
        <begin position="106"/>
        <end position="127"/>
    </location>
</feature>
<keyword evidence="3" id="KW-1185">Reference proteome</keyword>
<evidence type="ECO:0000313" key="2">
    <source>
        <dbReference type="EMBL" id="RZM79582.1"/>
    </source>
</evidence>
<protein>
    <submittedName>
        <fullName evidence="2">Stage II sporulation protein M</fullName>
    </submittedName>
</protein>
<dbReference type="PANTHER" id="PTHR35337:SF1">
    <property type="entry name" value="SLR1478 PROTEIN"/>
    <property type="match status" value="1"/>
</dbReference>
<dbReference type="Proteomes" id="UP000292459">
    <property type="component" value="Unassembled WGS sequence"/>
</dbReference>
<dbReference type="AlphaFoldDB" id="A0A4Q7EAA0"/>
<evidence type="ECO:0000313" key="3">
    <source>
        <dbReference type="Proteomes" id="UP000292459"/>
    </source>
</evidence>
<dbReference type="EMBL" id="QVFV01000002">
    <property type="protein sequence ID" value="RZM79582.1"/>
    <property type="molecule type" value="Genomic_DNA"/>
</dbReference>
<feature type="transmembrane region" description="Helical" evidence="1">
    <location>
        <begin position="306"/>
        <end position="324"/>
    </location>
</feature>
<keyword evidence="1" id="KW-0472">Membrane</keyword>